<dbReference type="Pfam" id="PF08240">
    <property type="entry name" value="ADH_N"/>
    <property type="match status" value="1"/>
</dbReference>
<dbReference type="Proteomes" id="UP000559010">
    <property type="component" value="Unassembled WGS sequence"/>
</dbReference>
<dbReference type="InterPro" id="IPR011032">
    <property type="entry name" value="GroES-like_sf"/>
</dbReference>
<dbReference type="EMBL" id="JABBNU010000010">
    <property type="protein sequence ID" value="NMM49943.1"/>
    <property type="molecule type" value="Genomic_DNA"/>
</dbReference>
<feature type="domain" description="Enoyl reductase (ER)" evidence="1">
    <location>
        <begin position="10"/>
        <end position="323"/>
    </location>
</feature>
<proteinExistence type="predicted"/>
<dbReference type="Pfam" id="PF00107">
    <property type="entry name" value="ADH_zinc_N"/>
    <property type="match status" value="1"/>
</dbReference>
<evidence type="ECO:0000259" key="1">
    <source>
        <dbReference type="SMART" id="SM00829"/>
    </source>
</evidence>
<dbReference type="InterPro" id="IPR013154">
    <property type="entry name" value="ADH-like_N"/>
</dbReference>
<dbReference type="SUPFAM" id="SSF51735">
    <property type="entry name" value="NAD(P)-binding Rossmann-fold domains"/>
    <property type="match status" value="1"/>
</dbReference>
<dbReference type="PANTHER" id="PTHR43677">
    <property type="entry name" value="SHORT-CHAIN DEHYDROGENASE/REDUCTASE"/>
    <property type="match status" value="1"/>
</dbReference>
<dbReference type="GO" id="GO:0016491">
    <property type="term" value="F:oxidoreductase activity"/>
    <property type="evidence" value="ECO:0007669"/>
    <property type="project" value="InterPro"/>
</dbReference>
<reference evidence="2 3" key="1">
    <citation type="submission" date="2020-04" db="EMBL/GenBank/DDBJ databases">
        <title>Flammeovirgaceae bacterium KN852 isolated from deep sea.</title>
        <authorList>
            <person name="Zhang D.-C."/>
        </authorList>
    </citation>
    <scope>NUCLEOTIDE SEQUENCE [LARGE SCALE GENOMIC DNA]</scope>
    <source>
        <strain evidence="2 3">KN852</strain>
    </source>
</reference>
<dbReference type="AlphaFoldDB" id="A0A848IZH7"/>
<dbReference type="RefSeq" id="WP_169683555.1">
    <property type="nucleotide sequence ID" value="NZ_JABBNU010000010.1"/>
</dbReference>
<organism evidence="2 3">
    <name type="scientific">Marinigracilibium pacificum</name>
    <dbReference type="NCBI Taxonomy" id="2729599"/>
    <lineage>
        <taxon>Bacteria</taxon>
        <taxon>Pseudomonadati</taxon>
        <taxon>Bacteroidota</taxon>
        <taxon>Cytophagia</taxon>
        <taxon>Cytophagales</taxon>
        <taxon>Flammeovirgaceae</taxon>
        <taxon>Marinigracilibium</taxon>
    </lineage>
</organism>
<dbReference type="Gene3D" id="3.40.50.720">
    <property type="entry name" value="NAD(P)-binding Rossmann-like Domain"/>
    <property type="match status" value="1"/>
</dbReference>
<keyword evidence="3" id="KW-1185">Reference proteome</keyword>
<dbReference type="InterPro" id="IPR013149">
    <property type="entry name" value="ADH-like_C"/>
</dbReference>
<comment type="caution">
    <text evidence="2">The sequence shown here is derived from an EMBL/GenBank/DDBJ whole genome shotgun (WGS) entry which is preliminary data.</text>
</comment>
<dbReference type="Gene3D" id="3.90.180.10">
    <property type="entry name" value="Medium-chain alcohol dehydrogenases, catalytic domain"/>
    <property type="match status" value="1"/>
</dbReference>
<evidence type="ECO:0000313" key="2">
    <source>
        <dbReference type="EMBL" id="NMM49943.1"/>
    </source>
</evidence>
<dbReference type="InterPro" id="IPR020843">
    <property type="entry name" value="ER"/>
</dbReference>
<name>A0A848IZH7_9BACT</name>
<dbReference type="PANTHER" id="PTHR43677:SF4">
    <property type="entry name" value="QUINONE OXIDOREDUCTASE-LIKE PROTEIN 2"/>
    <property type="match status" value="1"/>
</dbReference>
<accession>A0A848IZH7</accession>
<dbReference type="SMART" id="SM00829">
    <property type="entry name" value="PKS_ER"/>
    <property type="match status" value="1"/>
</dbReference>
<gene>
    <name evidence="2" type="ORF">HH304_16165</name>
</gene>
<dbReference type="CDD" id="cd08241">
    <property type="entry name" value="QOR1"/>
    <property type="match status" value="1"/>
</dbReference>
<dbReference type="InterPro" id="IPR051397">
    <property type="entry name" value="Zn-ADH-like_protein"/>
</dbReference>
<sequence>MKAIRCNSFGPPSTLKFEEISDPESPSENEVLIEIKACGVNFPDTLIIQGLYQVKPELPFIPGSDIAGVVLEKGENVNHLEVGDRIFGFTQTGGFAERIVIPATHCFKLPPNIDFPVAASFMMAYGTSYHALKDRAMVKEGESLVVLGAAGGVGLAAVELGRLMGCNVIAAASSDQKLEICKEYGAHETINYSTEDLKTRIKELTDGKGADVIYDPVGGKYTEAALRASAWEGRLLVVGFASGKIPEILLNLPLLKSCDIRGVFWGNFATKFPKQNFQNSKELLTMLATGRLKPRIHQIYPLKEASLALEEIISRNVKGKVVIEMGKG</sequence>
<evidence type="ECO:0000313" key="3">
    <source>
        <dbReference type="Proteomes" id="UP000559010"/>
    </source>
</evidence>
<protein>
    <submittedName>
        <fullName evidence="2">NADPH:quinone oxidoreductase family protein</fullName>
    </submittedName>
</protein>
<dbReference type="SUPFAM" id="SSF50129">
    <property type="entry name" value="GroES-like"/>
    <property type="match status" value="1"/>
</dbReference>
<dbReference type="InterPro" id="IPR036291">
    <property type="entry name" value="NAD(P)-bd_dom_sf"/>
</dbReference>